<dbReference type="PANTHER" id="PTHR12001">
    <property type="entry name" value="GERANYLGERANYL PYROPHOSPHATE SYNTHASE"/>
    <property type="match status" value="1"/>
</dbReference>
<accession>A0A3E1NJH7</accession>
<evidence type="ECO:0000313" key="8">
    <source>
        <dbReference type="Proteomes" id="UP000261284"/>
    </source>
</evidence>
<comment type="similarity">
    <text evidence="2 6">Belongs to the FPP/GGPP synthase family.</text>
</comment>
<dbReference type="EMBL" id="QTJU01000003">
    <property type="protein sequence ID" value="RFM28083.1"/>
    <property type="molecule type" value="Genomic_DNA"/>
</dbReference>
<dbReference type="Pfam" id="PF00348">
    <property type="entry name" value="polyprenyl_synt"/>
    <property type="match status" value="1"/>
</dbReference>
<organism evidence="7 8">
    <name type="scientific">Deminuibacter soli</name>
    <dbReference type="NCBI Taxonomy" id="2291815"/>
    <lineage>
        <taxon>Bacteria</taxon>
        <taxon>Pseudomonadati</taxon>
        <taxon>Bacteroidota</taxon>
        <taxon>Chitinophagia</taxon>
        <taxon>Chitinophagales</taxon>
        <taxon>Chitinophagaceae</taxon>
        <taxon>Deminuibacter</taxon>
    </lineage>
</organism>
<dbReference type="InterPro" id="IPR000092">
    <property type="entry name" value="Polyprenyl_synt"/>
</dbReference>
<keyword evidence="4" id="KW-0479">Metal-binding</keyword>
<keyword evidence="5" id="KW-0460">Magnesium</keyword>
<dbReference type="SFLD" id="SFLDG01017">
    <property type="entry name" value="Polyprenyl_Transferase_Like"/>
    <property type="match status" value="1"/>
</dbReference>
<dbReference type="PANTHER" id="PTHR12001:SF85">
    <property type="entry name" value="SHORT CHAIN ISOPRENYL DIPHOSPHATE SYNTHASE"/>
    <property type="match status" value="1"/>
</dbReference>
<dbReference type="InterPro" id="IPR033749">
    <property type="entry name" value="Polyprenyl_synt_CS"/>
</dbReference>
<protein>
    <submittedName>
        <fullName evidence="7">Polyprenyl synthetase family protein</fullName>
    </submittedName>
</protein>
<comment type="cofactor">
    <cofactor evidence="1">
        <name>Mg(2+)</name>
        <dbReference type="ChEBI" id="CHEBI:18420"/>
    </cofactor>
</comment>
<dbReference type="PROSITE" id="PS00444">
    <property type="entry name" value="POLYPRENYL_SYNTHASE_2"/>
    <property type="match status" value="1"/>
</dbReference>
<dbReference type="GO" id="GO:0046872">
    <property type="term" value="F:metal ion binding"/>
    <property type="evidence" value="ECO:0007669"/>
    <property type="project" value="UniProtKB-KW"/>
</dbReference>
<evidence type="ECO:0000256" key="1">
    <source>
        <dbReference type="ARBA" id="ARBA00001946"/>
    </source>
</evidence>
<name>A0A3E1NJH7_9BACT</name>
<proteinExistence type="inferred from homology"/>
<evidence type="ECO:0000313" key="7">
    <source>
        <dbReference type="EMBL" id="RFM28083.1"/>
    </source>
</evidence>
<evidence type="ECO:0000256" key="5">
    <source>
        <dbReference type="ARBA" id="ARBA00022842"/>
    </source>
</evidence>
<comment type="caution">
    <text evidence="7">The sequence shown here is derived from an EMBL/GenBank/DDBJ whole genome shotgun (WGS) entry which is preliminary data.</text>
</comment>
<dbReference type="InterPro" id="IPR008949">
    <property type="entry name" value="Isoprenoid_synthase_dom_sf"/>
</dbReference>
<dbReference type="GO" id="GO:0008299">
    <property type="term" value="P:isoprenoid biosynthetic process"/>
    <property type="evidence" value="ECO:0007669"/>
    <property type="project" value="InterPro"/>
</dbReference>
<dbReference type="OrthoDB" id="9805316at2"/>
<keyword evidence="8" id="KW-1185">Reference proteome</keyword>
<gene>
    <name evidence="7" type="ORF">DXN05_11150</name>
</gene>
<evidence type="ECO:0000256" key="3">
    <source>
        <dbReference type="ARBA" id="ARBA00022679"/>
    </source>
</evidence>
<dbReference type="SFLD" id="SFLDS00005">
    <property type="entry name" value="Isoprenoid_Synthase_Type_I"/>
    <property type="match status" value="1"/>
</dbReference>
<dbReference type="SUPFAM" id="SSF48576">
    <property type="entry name" value="Terpenoid synthases"/>
    <property type="match status" value="1"/>
</dbReference>
<evidence type="ECO:0000256" key="4">
    <source>
        <dbReference type="ARBA" id="ARBA00022723"/>
    </source>
</evidence>
<evidence type="ECO:0000256" key="6">
    <source>
        <dbReference type="RuleBase" id="RU004466"/>
    </source>
</evidence>
<dbReference type="Proteomes" id="UP000261284">
    <property type="component" value="Unassembled WGS sequence"/>
</dbReference>
<keyword evidence="3 6" id="KW-0808">Transferase</keyword>
<sequence length="321" mass="36283">MHSFKDWVNIFAAHFSTAHFPAQPASLYEPGNYFLAMGGKRIRPVMCLMGSELFGEVHPDVYHVATAIELFHNFSLVHDDIMDKATLRRGVPTVHTKYGESTALLSGDVMLIVAYDYLNKIEPRHQQRILGLFNRTAREVCEGQQYDMDFEQLEQVAMPEYLRMIELKTSVLLAASLMMGGILGGASEGNCRHLYEFGRNLGIAFQIQDDYLDAFGDPEKFGKDVGGDIRQNKKTFLLIHAQETAGEADKAELKRLMQENPADKVEKVLAIFKSCNIDAWARSLQQQYLDKALGNLEQIAVLSARKKPLVELAEFLIQREH</sequence>
<evidence type="ECO:0000256" key="2">
    <source>
        <dbReference type="ARBA" id="ARBA00006706"/>
    </source>
</evidence>
<dbReference type="GO" id="GO:0004659">
    <property type="term" value="F:prenyltransferase activity"/>
    <property type="evidence" value="ECO:0007669"/>
    <property type="project" value="InterPro"/>
</dbReference>
<dbReference type="AlphaFoldDB" id="A0A3E1NJH7"/>
<dbReference type="CDD" id="cd00685">
    <property type="entry name" value="Trans_IPPS_HT"/>
    <property type="match status" value="1"/>
</dbReference>
<dbReference type="Gene3D" id="1.10.600.10">
    <property type="entry name" value="Farnesyl Diphosphate Synthase"/>
    <property type="match status" value="1"/>
</dbReference>
<reference evidence="7 8" key="1">
    <citation type="submission" date="2018-08" db="EMBL/GenBank/DDBJ databases">
        <title>Chitinophagaceae sp. K23C18032701, a novel bacterium isolated from forest soil.</title>
        <authorList>
            <person name="Wang C."/>
        </authorList>
    </citation>
    <scope>NUCLEOTIDE SEQUENCE [LARGE SCALE GENOMIC DNA]</scope>
    <source>
        <strain evidence="7 8">K23C18032701</strain>
    </source>
</reference>
<dbReference type="PROSITE" id="PS00723">
    <property type="entry name" value="POLYPRENYL_SYNTHASE_1"/>
    <property type="match status" value="1"/>
</dbReference>
<dbReference type="RefSeq" id="WP_116847329.1">
    <property type="nucleotide sequence ID" value="NZ_QTJU01000003.1"/>
</dbReference>